<dbReference type="PANTHER" id="PTHR36934">
    <property type="entry name" value="BLR0278 PROTEIN"/>
    <property type="match status" value="1"/>
</dbReference>
<evidence type="ECO:0000256" key="2">
    <source>
        <dbReference type="PIRSR" id="PIRSR014972-2"/>
    </source>
</evidence>
<dbReference type="SUPFAM" id="SSF54637">
    <property type="entry name" value="Thioesterase/thiol ester dehydrase-isomerase"/>
    <property type="match status" value="1"/>
</dbReference>
<dbReference type="RefSeq" id="WP_126108443.1">
    <property type="nucleotide sequence ID" value="NZ_CP034465.1"/>
</dbReference>
<sequence>MVKTLTQEFQIKKKDTAAAMGSGGLEVLSTPSMIAFMENTAYELFTPLSSSGETTVGIEINVKHLSPSAVGKRVEVRAKLVEQKKSILFFHIEAYDDEKLIGTADHKRAVVTIETFMKNIE</sequence>
<dbReference type="Pfam" id="PF22636">
    <property type="entry name" value="FlK"/>
    <property type="match status" value="1"/>
</dbReference>
<reference evidence="5" key="1">
    <citation type="submission" date="2018-12" db="EMBL/GenBank/DDBJ databases">
        <title>Complete genome sequencing of Jeotgalibaca sp. H21T32.</title>
        <authorList>
            <person name="Bae J.-W."/>
            <person name="Lee S.-Y."/>
        </authorList>
    </citation>
    <scope>NUCLEOTIDE SEQUENCE [LARGE SCALE GENOMIC DNA]</scope>
    <source>
        <strain evidence="5">H21T32</strain>
    </source>
</reference>
<dbReference type="AlphaFoldDB" id="A0A3Q9BKV9"/>
<dbReference type="EMBL" id="CP034465">
    <property type="protein sequence ID" value="AZP03342.1"/>
    <property type="molecule type" value="Genomic_DNA"/>
</dbReference>
<dbReference type="Proteomes" id="UP000273326">
    <property type="component" value="Chromosome"/>
</dbReference>
<accession>A0A3Q9BKV9</accession>
<dbReference type="InterPro" id="IPR025540">
    <property type="entry name" value="FlK"/>
</dbReference>
<evidence type="ECO:0000313" key="5">
    <source>
        <dbReference type="Proteomes" id="UP000273326"/>
    </source>
</evidence>
<feature type="active site" evidence="1">
    <location>
        <position position="64"/>
    </location>
</feature>
<dbReference type="KEGG" id="jeh:EJN90_00915"/>
<protein>
    <recommendedName>
        <fullName evidence="3">Fluoroacetyl-CoA-specific thioesterase-like domain-containing protein</fullName>
    </recommendedName>
</protein>
<dbReference type="OrthoDB" id="6902891at2"/>
<feature type="binding site" evidence="2">
    <location>
        <position position="108"/>
    </location>
    <ligand>
        <name>substrate</name>
    </ligand>
</feature>
<dbReference type="PIRSF" id="PIRSF014972">
    <property type="entry name" value="FlK"/>
    <property type="match status" value="1"/>
</dbReference>
<evidence type="ECO:0000313" key="4">
    <source>
        <dbReference type="EMBL" id="AZP03342.1"/>
    </source>
</evidence>
<dbReference type="InterPro" id="IPR029069">
    <property type="entry name" value="HotDog_dom_sf"/>
</dbReference>
<gene>
    <name evidence="4" type="ORF">EJN90_00915</name>
</gene>
<feature type="binding site" evidence="2">
    <location>
        <position position="57"/>
    </location>
    <ligand>
        <name>substrate</name>
    </ligand>
</feature>
<feature type="active site" evidence="1">
    <location>
        <position position="30"/>
    </location>
</feature>
<feature type="domain" description="Fluoroacetyl-CoA-specific thioesterase-like" evidence="3">
    <location>
        <begin position="12"/>
        <end position="112"/>
    </location>
</feature>
<dbReference type="Gene3D" id="3.10.129.10">
    <property type="entry name" value="Hotdog Thioesterase"/>
    <property type="match status" value="1"/>
</dbReference>
<evidence type="ECO:0000259" key="3">
    <source>
        <dbReference type="Pfam" id="PF22636"/>
    </source>
</evidence>
<proteinExistence type="predicted"/>
<dbReference type="PANTHER" id="PTHR36934:SF1">
    <property type="entry name" value="THIOESTERASE DOMAIN-CONTAINING PROTEIN"/>
    <property type="match status" value="1"/>
</dbReference>
<feature type="binding site" evidence="2">
    <location>
        <position position="57"/>
    </location>
    <ligand>
        <name>CoA</name>
        <dbReference type="ChEBI" id="CHEBI:57287"/>
    </ligand>
</feature>
<feature type="active site" evidence="1">
    <location>
        <position position="38"/>
    </location>
</feature>
<organism evidence="4 5">
    <name type="scientific">Jeotgalibaca ciconiae</name>
    <dbReference type="NCBI Taxonomy" id="2496265"/>
    <lineage>
        <taxon>Bacteria</taxon>
        <taxon>Bacillati</taxon>
        <taxon>Bacillota</taxon>
        <taxon>Bacilli</taxon>
        <taxon>Lactobacillales</taxon>
        <taxon>Carnobacteriaceae</taxon>
        <taxon>Jeotgalibaca</taxon>
    </lineage>
</organism>
<evidence type="ECO:0000256" key="1">
    <source>
        <dbReference type="PIRSR" id="PIRSR014972-1"/>
    </source>
</evidence>
<dbReference type="InterPro" id="IPR054485">
    <property type="entry name" value="FlK-like_dom"/>
</dbReference>
<name>A0A3Q9BKV9_9LACT</name>
<keyword evidence="5" id="KW-1185">Reference proteome</keyword>